<keyword evidence="3" id="KW-1185">Reference proteome</keyword>
<accession>A0AA36AZN5</accession>
<evidence type="ECO:0000313" key="2">
    <source>
        <dbReference type="EMBL" id="CAI9725250.1"/>
    </source>
</evidence>
<organism evidence="2 3">
    <name type="scientific">Octopus vulgaris</name>
    <name type="common">Common octopus</name>
    <dbReference type="NCBI Taxonomy" id="6645"/>
    <lineage>
        <taxon>Eukaryota</taxon>
        <taxon>Metazoa</taxon>
        <taxon>Spiralia</taxon>
        <taxon>Lophotrochozoa</taxon>
        <taxon>Mollusca</taxon>
        <taxon>Cephalopoda</taxon>
        <taxon>Coleoidea</taxon>
        <taxon>Octopodiformes</taxon>
        <taxon>Octopoda</taxon>
        <taxon>Incirrata</taxon>
        <taxon>Octopodidae</taxon>
        <taxon>Octopus</taxon>
    </lineage>
</organism>
<dbReference type="AlphaFoldDB" id="A0AA36AZN5"/>
<dbReference type="EMBL" id="OX597820">
    <property type="protein sequence ID" value="CAI9725250.1"/>
    <property type="molecule type" value="Genomic_DNA"/>
</dbReference>
<name>A0AA36AZN5_OCTVU</name>
<protein>
    <submittedName>
        <fullName evidence="2">Uncharacterized protein</fullName>
    </submittedName>
</protein>
<dbReference type="Proteomes" id="UP001162480">
    <property type="component" value="Chromosome 7"/>
</dbReference>
<sequence length="85" mass="9815">MARSLATRSERKELDNGNLHCYEDLKRHCFAVCLFICDNISYESFNSGHMNLTKLCFTLYDFKQLVLTVNAEYLLVCLAVLPIFS</sequence>
<gene>
    <name evidence="2" type="ORF">OCTVUL_1B026742</name>
</gene>
<feature type="transmembrane region" description="Helical" evidence="1">
    <location>
        <begin position="65"/>
        <end position="84"/>
    </location>
</feature>
<keyword evidence="1" id="KW-1133">Transmembrane helix</keyword>
<evidence type="ECO:0000256" key="1">
    <source>
        <dbReference type="SAM" id="Phobius"/>
    </source>
</evidence>
<evidence type="ECO:0000313" key="3">
    <source>
        <dbReference type="Proteomes" id="UP001162480"/>
    </source>
</evidence>
<keyword evidence="1" id="KW-0472">Membrane</keyword>
<proteinExistence type="predicted"/>
<reference evidence="2" key="1">
    <citation type="submission" date="2023-08" db="EMBL/GenBank/DDBJ databases">
        <authorList>
            <person name="Alioto T."/>
            <person name="Alioto T."/>
            <person name="Gomez Garrido J."/>
        </authorList>
    </citation>
    <scope>NUCLEOTIDE SEQUENCE</scope>
</reference>
<keyword evidence="1" id="KW-0812">Transmembrane</keyword>